<gene>
    <name evidence="7" type="ORF">H6A19_04250</name>
</gene>
<keyword evidence="2" id="KW-0678">Repressor</keyword>
<dbReference type="CDD" id="cd07153">
    <property type="entry name" value="Fur_like"/>
    <property type="match status" value="1"/>
</dbReference>
<evidence type="ECO:0000256" key="6">
    <source>
        <dbReference type="ARBA" id="ARBA00023163"/>
    </source>
</evidence>
<evidence type="ECO:0000313" key="8">
    <source>
        <dbReference type="Proteomes" id="UP000767334"/>
    </source>
</evidence>
<sequence length="145" mass="16836">MDNEINFSDILKAKGLKVTKHRTSVLQILSESTQPLSAEEIYSKLKESSISINLSSIYKILDSLSNKNVLSKCILGDDNRTSYEMNTSEHRHHLICKQCKEVFPITDCPLCVYEKHLREDMDFDVTEHRLEIYGYCRNCKKMTKE</sequence>
<keyword evidence="6" id="KW-0804">Transcription</keyword>
<dbReference type="Gene3D" id="3.30.1490.190">
    <property type="match status" value="1"/>
</dbReference>
<protein>
    <submittedName>
        <fullName evidence="7">Transcriptional repressor</fullName>
    </submittedName>
</protein>
<keyword evidence="4" id="KW-0805">Transcription regulation</keyword>
<keyword evidence="3" id="KW-0862">Zinc</keyword>
<accession>A0ABS2FE68</accession>
<evidence type="ECO:0000256" key="4">
    <source>
        <dbReference type="ARBA" id="ARBA00023015"/>
    </source>
</evidence>
<keyword evidence="5" id="KW-0238">DNA-binding</keyword>
<dbReference type="RefSeq" id="WP_148322481.1">
    <property type="nucleotide sequence ID" value="NZ_JACJLL010000016.1"/>
</dbReference>
<dbReference type="PANTHER" id="PTHR33202">
    <property type="entry name" value="ZINC UPTAKE REGULATION PROTEIN"/>
    <property type="match status" value="1"/>
</dbReference>
<evidence type="ECO:0000256" key="1">
    <source>
        <dbReference type="ARBA" id="ARBA00007957"/>
    </source>
</evidence>
<dbReference type="InterPro" id="IPR002481">
    <property type="entry name" value="FUR"/>
</dbReference>
<dbReference type="SUPFAM" id="SSF46785">
    <property type="entry name" value="Winged helix' DNA-binding domain"/>
    <property type="match status" value="1"/>
</dbReference>
<comment type="caution">
    <text evidence="7">The sequence shown here is derived from an EMBL/GenBank/DDBJ whole genome shotgun (WGS) entry which is preliminary data.</text>
</comment>
<evidence type="ECO:0000256" key="3">
    <source>
        <dbReference type="ARBA" id="ARBA00022833"/>
    </source>
</evidence>
<organism evidence="7 8">
    <name type="scientific">Clostridium saudiense</name>
    <dbReference type="NCBI Taxonomy" id="1414720"/>
    <lineage>
        <taxon>Bacteria</taxon>
        <taxon>Bacillati</taxon>
        <taxon>Bacillota</taxon>
        <taxon>Clostridia</taxon>
        <taxon>Eubacteriales</taxon>
        <taxon>Clostridiaceae</taxon>
        <taxon>Clostridium</taxon>
    </lineage>
</organism>
<proteinExistence type="inferred from homology"/>
<dbReference type="Proteomes" id="UP000767334">
    <property type="component" value="Unassembled WGS sequence"/>
</dbReference>
<dbReference type="Gene3D" id="1.10.10.10">
    <property type="entry name" value="Winged helix-like DNA-binding domain superfamily/Winged helix DNA-binding domain"/>
    <property type="match status" value="1"/>
</dbReference>
<dbReference type="EMBL" id="JACJLL010000016">
    <property type="protein sequence ID" value="MBM6818559.1"/>
    <property type="molecule type" value="Genomic_DNA"/>
</dbReference>
<keyword evidence="8" id="KW-1185">Reference proteome</keyword>
<comment type="similarity">
    <text evidence="1">Belongs to the Fur family.</text>
</comment>
<evidence type="ECO:0000313" key="7">
    <source>
        <dbReference type="EMBL" id="MBM6818559.1"/>
    </source>
</evidence>
<evidence type="ECO:0000256" key="5">
    <source>
        <dbReference type="ARBA" id="ARBA00023125"/>
    </source>
</evidence>
<dbReference type="InterPro" id="IPR043135">
    <property type="entry name" value="Fur_C"/>
</dbReference>
<dbReference type="PANTHER" id="PTHR33202:SF7">
    <property type="entry name" value="FERRIC UPTAKE REGULATION PROTEIN"/>
    <property type="match status" value="1"/>
</dbReference>
<reference evidence="7 8" key="1">
    <citation type="journal article" date="2021" name="Sci. Rep.">
        <title>The distribution of antibiotic resistance genes in chicken gut microbiota commensals.</title>
        <authorList>
            <person name="Juricova H."/>
            <person name="Matiasovicova J."/>
            <person name="Kubasova T."/>
            <person name="Cejkova D."/>
            <person name="Rychlik I."/>
        </authorList>
    </citation>
    <scope>NUCLEOTIDE SEQUENCE [LARGE SCALE GENOMIC DNA]</scope>
    <source>
        <strain evidence="7 8">An435</strain>
    </source>
</reference>
<dbReference type="InterPro" id="IPR036390">
    <property type="entry name" value="WH_DNA-bd_sf"/>
</dbReference>
<dbReference type="Pfam" id="PF01475">
    <property type="entry name" value="FUR"/>
    <property type="match status" value="1"/>
</dbReference>
<dbReference type="InterPro" id="IPR036388">
    <property type="entry name" value="WH-like_DNA-bd_sf"/>
</dbReference>
<evidence type="ECO:0000256" key="2">
    <source>
        <dbReference type="ARBA" id="ARBA00022491"/>
    </source>
</evidence>
<name>A0ABS2FE68_9CLOT</name>